<dbReference type="SUPFAM" id="SSF54637">
    <property type="entry name" value="Thioesterase/thiol ester dehydrase-isomerase"/>
    <property type="match status" value="1"/>
</dbReference>
<comment type="caution">
    <text evidence="1">The sequence shown here is derived from an EMBL/GenBank/DDBJ whole genome shotgun (WGS) entry which is preliminary data.</text>
</comment>
<dbReference type="Pfam" id="PF13279">
    <property type="entry name" value="4HBT_2"/>
    <property type="match status" value="1"/>
</dbReference>
<proteinExistence type="predicted"/>
<dbReference type="Gene3D" id="3.10.129.10">
    <property type="entry name" value="Hotdog Thioesterase"/>
    <property type="match status" value="1"/>
</dbReference>
<evidence type="ECO:0000313" key="1">
    <source>
        <dbReference type="EMBL" id="MFC4348531.1"/>
    </source>
</evidence>
<evidence type="ECO:0000313" key="2">
    <source>
        <dbReference type="Proteomes" id="UP001595776"/>
    </source>
</evidence>
<dbReference type="CDD" id="cd00586">
    <property type="entry name" value="4HBT"/>
    <property type="match status" value="1"/>
</dbReference>
<sequence>MATFSRTRKIRFAHTDAAGIAFYPRYFGMMNDFIEDWFGDGLGFDFKHLHIDEKRAVPTVHIEADFIGAGRMHDELTFALTVTKIGRSSVHLRIRATSGGEDRFRMTFVIAHMAMETGKSLPWPDDMRAAMEKWLAPEGENS</sequence>
<name>A0ABV8UBI3_9PROT</name>
<keyword evidence="1" id="KW-0378">Hydrolase</keyword>
<reference evidence="2" key="1">
    <citation type="journal article" date="2019" name="Int. J. Syst. Evol. Microbiol.">
        <title>The Global Catalogue of Microorganisms (GCM) 10K type strain sequencing project: providing services to taxonomists for standard genome sequencing and annotation.</title>
        <authorList>
            <consortium name="The Broad Institute Genomics Platform"/>
            <consortium name="The Broad Institute Genome Sequencing Center for Infectious Disease"/>
            <person name="Wu L."/>
            <person name="Ma J."/>
        </authorList>
    </citation>
    <scope>NUCLEOTIDE SEQUENCE [LARGE SCALE GENOMIC DNA]</scope>
    <source>
        <strain evidence="2">CGMCC 1.15304</strain>
    </source>
</reference>
<accession>A0ABV8UBI3</accession>
<organism evidence="1 2">
    <name type="scientific">Kordiimonas lipolytica</name>
    <dbReference type="NCBI Taxonomy" id="1662421"/>
    <lineage>
        <taxon>Bacteria</taxon>
        <taxon>Pseudomonadati</taxon>
        <taxon>Pseudomonadota</taxon>
        <taxon>Alphaproteobacteria</taxon>
        <taxon>Kordiimonadales</taxon>
        <taxon>Kordiimonadaceae</taxon>
        <taxon>Kordiimonas</taxon>
    </lineage>
</organism>
<dbReference type="RefSeq" id="WP_068148775.1">
    <property type="nucleotide sequence ID" value="NZ_JBHSCR010000013.1"/>
</dbReference>
<dbReference type="InterPro" id="IPR029069">
    <property type="entry name" value="HotDog_dom_sf"/>
</dbReference>
<gene>
    <name evidence="1" type="ORF">ACFO5Q_11825</name>
</gene>
<protein>
    <submittedName>
        <fullName evidence="1">Acyl-CoA thioesterase</fullName>
        <ecNumber evidence="1">3.1.2.-</ecNumber>
    </submittedName>
</protein>
<dbReference type="Proteomes" id="UP001595776">
    <property type="component" value="Unassembled WGS sequence"/>
</dbReference>
<keyword evidence="2" id="KW-1185">Reference proteome</keyword>
<dbReference type="EMBL" id="JBHSCR010000013">
    <property type="protein sequence ID" value="MFC4348531.1"/>
    <property type="molecule type" value="Genomic_DNA"/>
</dbReference>
<dbReference type="EC" id="3.1.2.-" evidence="1"/>
<dbReference type="GO" id="GO:0016787">
    <property type="term" value="F:hydrolase activity"/>
    <property type="evidence" value="ECO:0007669"/>
    <property type="project" value="UniProtKB-KW"/>
</dbReference>